<keyword evidence="5" id="KW-0239">DNA-directed DNA polymerase</keyword>
<keyword evidence="5" id="KW-0808">Transferase</keyword>
<name>B0MB30_ANACD</name>
<dbReference type="GO" id="GO:0003677">
    <property type="term" value="F:DNA binding"/>
    <property type="evidence" value="ECO:0007669"/>
    <property type="project" value="InterPro"/>
</dbReference>
<evidence type="ECO:0000259" key="4">
    <source>
        <dbReference type="SMART" id="SM00482"/>
    </source>
</evidence>
<dbReference type="eggNOG" id="COG0749">
    <property type="taxonomic scope" value="Bacteria"/>
</dbReference>
<feature type="domain" description="DNA-directed DNA polymerase family A palm" evidence="4">
    <location>
        <begin position="387"/>
        <end position="629"/>
    </location>
</feature>
<dbReference type="AlphaFoldDB" id="B0MB30"/>
<dbReference type="PRINTS" id="PR00868">
    <property type="entry name" value="DNAPOLI"/>
</dbReference>
<dbReference type="PANTHER" id="PTHR10133">
    <property type="entry name" value="DNA POLYMERASE I"/>
    <property type="match status" value="1"/>
</dbReference>
<dbReference type="InterPro" id="IPR002298">
    <property type="entry name" value="DNA_polymerase_A"/>
</dbReference>
<keyword evidence="5" id="KW-0548">Nucleotidyltransferase</keyword>
<dbReference type="HOGENOM" id="CLU_012044_0_0_9"/>
<evidence type="ECO:0000256" key="3">
    <source>
        <dbReference type="ARBA" id="ARBA00049244"/>
    </source>
</evidence>
<dbReference type="GO" id="GO:0006261">
    <property type="term" value="P:DNA-templated DNA replication"/>
    <property type="evidence" value="ECO:0007669"/>
    <property type="project" value="InterPro"/>
</dbReference>
<evidence type="ECO:0000313" key="5">
    <source>
        <dbReference type="EMBL" id="EDR98705.1"/>
    </source>
</evidence>
<dbReference type="Gene3D" id="1.10.150.20">
    <property type="entry name" value="5' to 3' exonuclease, C-terminal subdomain"/>
    <property type="match status" value="1"/>
</dbReference>
<dbReference type="EC" id="2.7.7.7" evidence="1"/>
<dbReference type="GO" id="GO:0006302">
    <property type="term" value="P:double-strand break repair"/>
    <property type="evidence" value="ECO:0007669"/>
    <property type="project" value="TreeGrafter"/>
</dbReference>
<comment type="caution">
    <text evidence="5">The sequence shown here is derived from an EMBL/GenBank/DDBJ whole genome shotgun (WGS) entry which is preliminary data.</text>
</comment>
<dbReference type="SUPFAM" id="SSF56672">
    <property type="entry name" value="DNA/RNA polymerases"/>
    <property type="match status" value="1"/>
</dbReference>
<dbReference type="Gene3D" id="3.30.70.370">
    <property type="match status" value="1"/>
</dbReference>
<keyword evidence="2" id="KW-0235">DNA replication</keyword>
<comment type="catalytic activity">
    <reaction evidence="3">
        <text>DNA(n) + a 2'-deoxyribonucleoside 5'-triphosphate = DNA(n+1) + diphosphate</text>
        <dbReference type="Rhea" id="RHEA:22508"/>
        <dbReference type="Rhea" id="RHEA-COMP:17339"/>
        <dbReference type="Rhea" id="RHEA-COMP:17340"/>
        <dbReference type="ChEBI" id="CHEBI:33019"/>
        <dbReference type="ChEBI" id="CHEBI:61560"/>
        <dbReference type="ChEBI" id="CHEBI:173112"/>
        <dbReference type="EC" id="2.7.7.7"/>
    </reaction>
</comment>
<dbReference type="InterPro" id="IPR001098">
    <property type="entry name" value="DNA-dir_DNA_pol_A_palm_dom"/>
</dbReference>
<dbReference type="GO" id="GO:0003887">
    <property type="term" value="F:DNA-directed DNA polymerase activity"/>
    <property type="evidence" value="ECO:0007669"/>
    <property type="project" value="UniProtKB-KW"/>
</dbReference>
<dbReference type="PANTHER" id="PTHR10133:SF27">
    <property type="entry name" value="DNA POLYMERASE NU"/>
    <property type="match status" value="1"/>
</dbReference>
<sequence>MSQIKTISIDIETYSDVDLQKCGVYKYVQSDSFEILLFGYSVDGGEVSVVDLKQGEKIPMEIIMALTDENITKWAFNANFERVCLSEYLRRFYPKKFVSYSIPEDSVGNYLDPSSWKCSMVWSAYMGLPLLLAGAGAVLGLEEQKLTEGKELIRYFCVPCKPTKVNGGRTRNLPQHDMIKWEMFKKYNKRDVEVEMSIQDKLRHFPVPNFVWEEYHLDQEINDRGITLDMDVVTNAIAFDEKSKAVLADKMQEMTGLENPNSVQQMKQWLSCNGLEMDSLGKKEVAAVLNTAPEPLKTVLTLRQQLAKSSVKKYQAMANAVCSDGRARGMFMFYGANRSGRWAGRLIQLQNLPQNHMSDLEEARSLVKQGNYEAMNMLYDDVPDTLSQLIRTAFVPRKGMEFIVSDFSAIEARVLSHLAGEKWRTDVFASGGDIYCASASQMFKVPVEKHGVNGHLRQKGKIAELALGYGGSVGALKSMGALDMGLEEDELKPLVDMWREANPNIVKLWWDVDRAVKKAVKQREPSSIGSITFSYKSGMLFIGLPSGRCLSYVKPKMGINQFGSESVTYEGVGGTKKWERIESYGPKFVENIVQAISRDILMYAIRTLSHCFICGHVHDELIIECSKSVSLDVICEQMGRTPPWIEGILLRADGYETEFYKKD</sequence>
<accession>B0MB30</accession>
<dbReference type="CDD" id="cd08642">
    <property type="entry name" value="DNA_pol_A_pol_I_A"/>
    <property type="match status" value="1"/>
</dbReference>
<dbReference type="Pfam" id="PF00476">
    <property type="entry name" value="DNA_pol_A"/>
    <property type="match status" value="1"/>
</dbReference>
<organism evidence="5 6">
    <name type="scientific">Anaerostipes caccae (strain DSM 14662 / CCUG 47493 / JCM 13470 / NCIMB 13811 / L1-92)</name>
    <dbReference type="NCBI Taxonomy" id="411490"/>
    <lineage>
        <taxon>Bacteria</taxon>
        <taxon>Bacillati</taxon>
        <taxon>Bacillota</taxon>
        <taxon>Clostridia</taxon>
        <taxon>Lachnospirales</taxon>
        <taxon>Lachnospiraceae</taxon>
        <taxon>Anaerostipes</taxon>
    </lineage>
</organism>
<dbReference type="RefSeq" id="WP_006566263.1">
    <property type="nucleotide sequence ID" value="NZ_AP023027.1"/>
</dbReference>
<evidence type="ECO:0000313" key="6">
    <source>
        <dbReference type="Proteomes" id="UP000004935"/>
    </source>
</evidence>
<gene>
    <name evidence="5" type="ORF">ANACAC_00756</name>
</gene>
<reference evidence="5" key="1">
    <citation type="submission" date="2007-11" db="EMBL/GenBank/DDBJ databases">
        <authorList>
            <person name="Fulton L."/>
            <person name="Clifton S."/>
            <person name="Fulton B."/>
            <person name="Xu J."/>
            <person name="Minx P."/>
            <person name="Pepin K.H."/>
            <person name="Johnson M."/>
            <person name="Thiruvilangam P."/>
            <person name="Bhonagiri V."/>
            <person name="Nash W.E."/>
            <person name="Mardis E.R."/>
            <person name="Wilson R.K."/>
        </authorList>
    </citation>
    <scope>NUCLEOTIDE SEQUENCE [LARGE SCALE GENOMIC DNA]</scope>
    <source>
        <strain evidence="5">DSM 14662</strain>
    </source>
</reference>
<dbReference type="STRING" id="411490.ANACAC_00756"/>
<evidence type="ECO:0000256" key="1">
    <source>
        <dbReference type="ARBA" id="ARBA00012417"/>
    </source>
</evidence>
<dbReference type="Proteomes" id="UP000004935">
    <property type="component" value="Unassembled WGS sequence"/>
</dbReference>
<proteinExistence type="predicted"/>
<evidence type="ECO:0000256" key="2">
    <source>
        <dbReference type="ARBA" id="ARBA00022705"/>
    </source>
</evidence>
<dbReference type="InterPro" id="IPR043502">
    <property type="entry name" value="DNA/RNA_pol_sf"/>
</dbReference>
<protein>
    <recommendedName>
        <fullName evidence="1">DNA-directed DNA polymerase</fullName>
        <ecNumber evidence="1">2.7.7.7</ecNumber>
    </recommendedName>
</protein>
<keyword evidence="6" id="KW-1185">Reference proteome</keyword>
<dbReference type="EMBL" id="ABAX03000005">
    <property type="protein sequence ID" value="EDR98705.1"/>
    <property type="molecule type" value="Genomic_DNA"/>
</dbReference>
<reference evidence="5" key="2">
    <citation type="submission" date="2013-11" db="EMBL/GenBank/DDBJ databases">
        <title>Draft genome sequence of Anaerostipes caccae (DSM 14662).</title>
        <authorList>
            <person name="Sudarsanam P."/>
            <person name="Ley R."/>
            <person name="Guruge J."/>
            <person name="Turnbaugh P.J."/>
            <person name="Mahowald M."/>
            <person name="Liep D."/>
            <person name="Gordon J."/>
        </authorList>
    </citation>
    <scope>NUCLEOTIDE SEQUENCE</scope>
    <source>
        <strain evidence="5">DSM 14662</strain>
    </source>
</reference>
<dbReference type="SMART" id="SM00482">
    <property type="entry name" value="POLAc"/>
    <property type="match status" value="1"/>
</dbReference>